<keyword evidence="3" id="KW-1185">Reference proteome</keyword>
<organism evidence="2 3">
    <name type="scientific">Glossina austeni</name>
    <name type="common">Savannah tsetse fly</name>
    <dbReference type="NCBI Taxonomy" id="7395"/>
    <lineage>
        <taxon>Eukaryota</taxon>
        <taxon>Metazoa</taxon>
        <taxon>Ecdysozoa</taxon>
        <taxon>Arthropoda</taxon>
        <taxon>Hexapoda</taxon>
        <taxon>Insecta</taxon>
        <taxon>Pterygota</taxon>
        <taxon>Neoptera</taxon>
        <taxon>Endopterygota</taxon>
        <taxon>Diptera</taxon>
        <taxon>Brachycera</taxon>
        <taxon>Muscomorpha</taxon>
        <taxon>Hippoboscoidea</taxon>
        <taxon>Glossinidae</taxon>
        <taxon>Glossina</taxon>
    </lineage>
</organism>
<protein>
    <submittedName>
        <fullName evidence="2">Uncharacterized protein</fullName>
    </submittedName>
</protein>
<evidence type="ECO:0000313" key="2">
    <source>
        <dbReference type="EnsemblMetazoa" id="GAUT037998-PA"/>
    </source>
</evidence>
<proteinExistence type="predicted"/>
<dbReference type="VEuPathDB" id="VectorBase:GAUT037998"/>
<sequence length="139" mass="16181">MDGGGPYDKDLSQNEQQCEHTLFEMRKKNDNNLNLFFIICLCTLLTLVLLDGAANLFTLQIEIRELRLGSKSTHHLCITLEQKTFGTIFSLQTQAWFVEVFKQAQLRYYVAFSAQENTNRVFEKLRKSIFHESEFGYLS</sequence>
<keyword evidence="1" id="KW-1133">Transmembrane helix</keyword>
<dbReference type="EnsemblMetazoa" id="GAUT037998-RA">
    <property type="protein sequence ID" value="GAUT037998-PA"/>
    <property type="gene ID" value="GAUT037998"/>
</dbReference>
<name>A0A1A9VHW4_GLOAU</name>
<reference evidence="2" key="1">
    <citation type="submission" date="2020-05" db="UniProtKB">
        <authorList>
            <consortium name="EnsemblMetazoa"/>
        </authorList>
    </citation>
    <scope>IDENTIFICATION</scope>
    <source>
        <strain evidence="2">TTRI</strain>
    </source>
</reference>
<keyword evidence="1" id="KW-0812">Transmembrane</keyword>
<accession>A0A1A9VHW4</accession>
<evidence type="ECO:0000313" key="3">
    <source>
        <dbReference type="Proteomes" id="UP000078200"/>
    </source>
</evidence>
<feature type="transmembrane region" description="Helical" evidence="1">
    <location>
        <begin position="35"/>
        <end position="57"/>
    </location>
</feature>
<keyword evidence="1" id="KW-0472">Membrane</keyword>
<dbReference type="AlphaFoldDB" id="A0A1A9VHW4"/>
<dbReference type="Proteomes" id="UP000078200">
    <property type="component" value="Unassembled WGS sequence"/>
</dbReference>
<evidence type="ECO:0000256" key="1">
    <source>
        <dbReference type="SAM" id="Phobius"/>
    </source>
</evidence>